<feature type="region of interest" description="Disordered" evidence="1">
    <location>
        <begin position="814"/>
        <end position="898"/>
    </location>
</feature>
<proteinExistence type="predicted"/>
<feature type="compositionally biased region" description="Acidic residues" evidence="1">
    <location>
        <begin position="860"/>
        <end position="872"/>
    </location>
</feature>
<dbReference type="Proteomes" id="UP001189429">
    <property type="component" value="Unassembled WGS sequence"/>
</dbReference>
<feature type="region of interest" description="Disordered" evidence="1">
    <location>
        <begin position="106"/>
        <end position="139"/>
    </location>
</feature>
<name>A0ABN9TDW3_9DINO</name>
<feature type="compositionally biased region" description="Pro residues" evidence="1">
    <location>
        <begin position="1087"/>
        <end position="1096"/>
    </location>
</feature>
<keyword evidence="3" id="KW-1185">Reference proteome</keyword>
<sequence>MATDGPFEVEVNPPGEVATEGMSARTFVGATDLPGEKAATPEALSTWKEAEHEIKHEATFLASKVLCGPKKERTQPKAADEMAEFLRQHRSRTLANLAEAAKQAAAAVQAGGGPDEATAPTQAATAMDTRGSPDGRGDDSCGSMALTIQAVAAGATGMPALGPDGSPTGPPPLLPTGAAGTSAAEAAVARVAANGFAGPPKARGNNDRNEPREFDRPGSQGTPDGLLAIGHAQDTVHRVLELITSAQVGGSMQMITMRIEMTSMGNALDQLAGMTDLRGLEAFWLSGDRFNDDRGAAWAQSAARSISVYAPTTQTSRITAFLQAALNVGLLADNHVWIPGTEAGPKKRNYLAFPSARPAADHYRAALGKPATDGGLAATPTHLSIYVSGDAAAQELHQRPENDIHILGEYRVDPTLDALLAAAQDLDAMEGKHPCGDPVHDLNNRLRMLHVPCPFWRLYLRSGLVDFGSTYTPPPWAYGGIRARRREGLMTLTRITTFKLRSAHIPHLAKSYDMRNAFGTGDTDRLLAAHRVRTDDPHFEDMLTQHRLRATMRIDANDDTIGPHPCSGGRMGDSNEPELFMESFYPLIIDWDAELTAVIGDGLTCTDPITGNAHRIDMGAFIDDIARVIIVPDGTLRQALAIDCIDVSIMNAKLRHGGYAQNAHKQETLVRLATSNATKQAERQLSGTCMTNLIHLGSYIHVDGYNTREDLLSAFAAPISDDLRGLWDINDDIRKFFRDPEIQEAFQQIDVSYLRQACVSQSWAPPGHHFLPPETPLGDPGSDPEDPSPFVCNIEGCIKAFRTFSALVAHQAPAALPGPLPSSTKSGTSGNDSKTDEPPQRRRKVEGAKGSKGQPTPAADQEDDDMDVEEPQNEPRRARRRGLQDAGQHYRANKDTEALKMLGPPTPALALAMLEGLLTCEAGGRVRKEIEEYLEKCQPEDPQLEPLIDVETLQTEVAFLRIDKTHDPSIAKLILGAKDLEELAAAAASEAQRHEEVVAVHRELGRAGTNFANLRTPAAALRTADASRGCPGGAAPQPHERLRARFERDLEEFRRASSGLADGLRGTVEALRRRRDQLAEAQAAPTARPPPEPPPAAALAALRAAWEEHSEAAAERRAAELHAHRAQAADLALACAARAEGALARREQAILEMAAVLLPPAA</sequence>
<feature type="compositionally biased region" description="Basic and acidic residues" evidence="1">
    <location>
        <begin position="204"/>
        <end position="216"/>
    </location>
</feature>
<evidence type="ECO:0000313" key="2">
    <source>
        <dbReference type="EMBL" id="CAK0843916.1"/>
    </source>
</evidence>
<reference evidence="2" key="1">
    <citation type="submission" date="2023-10" db="EMBL/GenBank/DDBJ databases">
        <authorList>
            <person name="Chen Y."/>
            <person name="Shah S."/>
            <person name="Dougan E. K."/>
            <person name="Thang M."/>
            <person name="Chan C."/>
        </authorList>
    </citation>
    <scope>NUCLEOTIDE SEQUENCE [LARGE SCALE GENOMIC DNA]</scope>
</reference>
<gene>
    <name evidence="2" type="ORF">PCOR1329_LOCUS38114</name>
</gene>
<feature type="region of interest" description="Disordered" evidence="1">
    <location>
        <begin position="1077"/>
        <end position="1097"/>
    </location>
</feature>
<comment type="caution">
    <text evidence="2">The sequence shown here is derived from an EMBL/GenBank/DDBJ whole genome shotgun (WGS) entry which is preliminary data.</text>
</comment>
<feature type="region of interest" description="Disordered" evidence="1">
    <location>
        <begin position="769"/>
        <end position="788"/>
    </location>
</feature>
<evidence type="ECO:0000256" key="1">
    <source>
        <dbReference type="SAM" id="MobiDB-lite"/>
    </source>
</evidence>
<evidence type="ECO:0000313" key="3">
    <source>
        <dbReference type="Proteomes" id="UP001189429"/>
    </source>
</evidence>
<dbReference type="EMBL" id="CAUYUJ010014616">
    <property type="protein sequence ID" value="CAK0843916.1"/>
    <property type="molecule type" value="Genomic_DNA"/>
</dbReference>
<feature type="region of interest" description="Disordered" evidence="1">
    <location>
        <begin position="195"/>
        <end position="222"/>
    </location>
</feature>
<evidence type="ECO:0008006" key="4">
    <source>
        <dbReference type="Google" id="ProtNLM"/>
    </source>
</evidence>
<organism evidence="2 3">
    <name type="scientific">Prorocentrum cordatum</name>
    <dbReference type="NCBI Taxonomy" id="2364126"/>
    <lineage>
        <taxon>Eukaryota</taxon>
        <taxon>Sar</taxon>
        <taxon>Alveolata</taxon>
        <taxon>Dinophyceae</taxon>
        <taxon>Prorocentrales</taxon>
        <taxon>Prorocentraceae</taxon>
        <taxon>Prorocentrum</taxon>
    </lineage>
</organism>
<accession>A0ABN9TDW3</accession>
<feature type="compositionally biased region" description="Polar residues" evidence="1">
    <location>
        <begin position="822"/>
        <end position="832"/>
    </location>
</feature>
<feature type="compositionally biased region" description="Basic and acidic residues" evidence="1">
    <location>
        <begin position="833"/>
        <end position="849"/>
    </location>
</feature>
<protein>
    <recommendedName>
        <fullName evidence="4">C2H2-type domain-containing protein</fullName>
    </recommendedName>
</protein>